<organism evidence="2 3">
    <name type="scientific">Dreissena polymorpha</name>
    <name type="common">Zebra mussel</name>
    <name type="synonym">Mytilus polymorpha</name>
    <dbReference type="NCBI Taxonomy" id="45954"/>
    <lineage>
        <taxon>Eukaryota</taxon>
        <taxon>Metazoa</taxon>
        <taxon>Spiralia</taxon>
        <taxon>Lophotrochozoa</taxon>
        <taxon>Mollusca</taxon>
        <taxon>Bivalvia</taxon>
        <taxon>Autobranchia</taxon>
        <taxon>Heteroconchia</taxon>
        <taxon>Euheterodonta</taxon>
        <taxon>Imparidentia</taxon>
        <taxon>Neoheterodontei</taxon>
        <taxon>Myida</taxon>
        <taxon>Dreissenoidea</taxon>
        <taxon>Dreissenidae</taxon>
        <taxon>Dreissena</taxon>
    </lineage>
</organism>
<feature type="signal peptide" evidence="1">
    <location>
        <begin position="1"/>
        <end position="26"/>
    </location>
</feature>
<reference evidence="2" key="1">
    <citation type="journal article" date="2019" name="bioRxiv">
        <title>The Genome of the Zebra Mussel, Dreissena polymorpha: A Resource for Invasive Species Research.</title>
        <authorList>
            <person name="McCartney M.A."/>
            <person name="Auch B."/>
            <person name="Kono T."/>
            <person name="Mallez S."/>
            <person name="Zhang Y."/>
            <person name="Obille A."/>
            <person name="Becker A."/>
            <person name="Abrahante J.E."/>
            <person name="Garbe J."/>
            <person name="Badalamenti J.P."/>
            <person name="Herman A."/>
            <person name="Mangelson H."/>
            <person name="Liachko I."/>
            <person name="Sullivan S."/>
            <person name="Sone E.D."/>
            <person name="Koren S."/>
            <person name="Silverstein K.A.T."/>
            <person name="Beckman K.B."/>
            <person name="Gohl D.M."/>
        </authorList>
    </citation>
    <scope>NUCLEOTIDE SEQUENCE</scope>
    <source>
        <strain evidence="2">Duluth1</strain>
        <tissue evidence="2">Whole animal</tissue>
    </source>
</reference>
<evidence type="ECO:0000256" key="1">
    <source>
        <dbReference type="SAM" id="SignalP"/>
    </source>
</evidence>
<evidence type="ECO:0000313" key="3">
    <source>
        <dbReference type="Proteomes" id="UP000828390"/>
    </source>
</evidence>
<keyword evidence="3" id="KW-1185">Reference proteome</keyword>
<dbReference type="EMBL" id="JAIWYP010000002">
    <property type="protein sequence ID" value="KAH3862929.1"/>
    <property type="molecule type" value="Genomic_DNA"/>
</dbReference>
<keyword evidence="1" id="KW-0732">Signal</keyword>
<proteinExistence type="predicted"/>
<accession>A0A9D4LS83</accession>
<sequence length="79" mass="9102">MTLSKFFCIHCIALWSISIPCIVCVALQSEESERELTRLLCEVKEASSEFHVESTEYLNMLMSHDSEIKQYVPQHAHVT</sequence>
<protein>
    <submittedName>
        <fullName evidence="2">Uncharacterized protein</fullName>
    </submittedName>
</protein>
<dbReference type="AlphaFoldDB" id="A0A9D4LS83"/>
<reference evidence="2" key="2">
    <citation type="submission" date="2020-11" db="EMBL/GenBank/DDBJ databases">
        <authorList>
            <person name="McCartney M.A."/>
            <person name="Auch B."/>
            <person name="Kono T."/>
            <person name="Mallez S."/>
            <person name="Becker A."/>
            <person name="Gohl D.M."/>
            <person name="Silverstein K.A.T."/>
            <person name="Koren S."/>
            <person name="Bechman K.B."/>
            <person name="Herman A."/>
            <person name="Abrahante J.E."/>
            <person name="Garbe J."/>
        </authorList>
    </citation>
    <scope>NUCLEOTIDE SEQUENCE</scope>
    <source>
        <strain evidence="2">Duluth1</strain>
        <tissue evidence="2">Whole animal</tissue>
    </source>
</reference>
<comment type="caution">
    <text evidence="2">The sequence shown here is derived from an EMBL/GenBank/DDBJ whole genome shotgun (WGS) entry which is preliminary data.</text>
</comment>
<evidence type="ECO:0000313" key="2">
    <source>
        <dbReference type="EMBL" id="KAH3862929.1"/>
    </source>
</evidence>
<feature type="chain" id="PRO_5039094125" evidence="1">
    <location>
        <begin position="27"/>
        <end position="79"/>
    </location>
</feature>
<name>A0A9D4LS83_DREPO</name>
<dbReference type="Proteomes" id="UP000828390">
    <property type="component" value="Unassembled WGS sequence"/>
</dbReference>
<gene>
    <name evidence="2" type="ORF">DPMN_025904</name>
</gene>